<dbReference type="InterPro" id="IPR036610">
    <property type="entry name" value="PEBP-like_sf"/>
</dbReference>
<name>A0ABR2LGJ0_9ASPA</name>
<comment type="caution">
    <text evidence="1">The sequence shown here is derived from an EMBL/GenBank/DDBJ whole genome shotgun (WGS) entry which is preliminary data.</text>
</comment>
<proteinExistence type="predicted"/>
<sequence length="87" mass="9368">MTTYVDPLVVGGVIGDVIDLFVPMVTMSVHFGSKHINNGCEITPSLAANLPTVNISGRRFDRFTLVGHRPITTEHPSSSDLQVMSTA</sequence>
<evidence type="ECO:0000313" key="1">
    <source>
        <dbReference type="EMBL" id="KAK8940155.1"/>
    </source>
</evidence>
<gene>
    <name evidence="1" type="primary">MFT</name>
    <name evidence="1" type="ORF">KSP40_PGU005284</name>
</gene>
<dbReference type="EMBL" id="JBBWWR010000020">
    <property type="protein sequence ID" value="KAK8940155.1"/>
    <property type="molecule type" value="Genomic_DNA"/>
</dbReference>
<accession>A0ABR2LGJ0</accession>
<reference evidence="1 2" key="1">
    <citation type="journal article" date="2022" name="Nat. Plants">
        <title>Genomes of leafy and leafless Platanthera orchids illuminate the evolution of mycoheterotrophy.</title>
        <authorList>
            <person name="Li M.H."/>
            <person name="Liu K.W."/>
            <person name="Li Z."/>
            <person name="Lu H.C."/>
            <person name="Ye Q.L."/>
            <person name="Zhang D."/>
            <person name="Wang J.Y."/>
            <person name="Li Y.F."/>
            <person name="Zhong Z.M."/>
            <person name="Liu X."/>
            <person name="Yu X."/>
            <person name="Liu D.K."/>
            <person name="Tu X.D."/>
            <person name="Liu B."/>
            <person name="Hao Y."/>
            <person name="Liao X.Y."/>
            <person name="Jiang Y.T."/>
            <person name="Sun W.H."/>
            <person name="Chen J."/>
            <person name="Chen Y.Q."/>
            <person name="Ai Y."/>
            <person name="Zhai J.W."/>
            <person name="Wu S.S."/>
            <person name="Zhou Z."/>
            <person name="Hsiao Y.Y."/>
            <person name="Wu W.L."/>
            <person name="Chen Y.Y."/>
            <person name="Lin Y.F."/>
            <person name="Hsu J.L."/>
            <person name="Li C.Y."/>
            <person name="Wang Z.W."/>
            <person name="Zhao X."/>
            <person name="Zhong W.Y."/>
            <person name="Ma X.K."/>
            <person name="Ma L."/>
            <person name="Huang J."/>
            <person name="Chen G.Z."/>
            <person name="Huang M.Z."/>
            <person name="Huang L."/>
            <person name="Peng D.H."/>
            <person name="Luo Y.B."/>
            <person name="Zou S.Q."/>
            <person name="Chen S.P."/>
            <person name="Lan S."/>
            <person name="Tsai W.C."/>
            <person name="Van de Peer Y."/>
            <person name="Liu Z.J."/>
        </authorList>
    </citation>
    <scope>NUCLEOTIDE SEQUENCE [LARGE SCALE GENOMIC DNA]</scope>
    <source>
        <strain evidence="1">Lor288</strain>
    </source>
</reference>
<dbReference type="Proteomes" id="UP001412067">
    <property type="component" value="Unassembled WGS sequence"/>
</dbReference>
<protein>
    <submittedName>
        <fullName evidence="1">Protein MOTHER of FT and TF 1</fullName>
    </submittedName>
</protein>
<organism evidence="1 2">
    <name type="scientific">Platanthera guangdongensis</name>
    <dbReference type="NCBI Taxonomy" id="2320717"/>
    <lineage>
        <taxon>Eukaryota</taxon>
        <taxon>Viridiplantae</taxon>
        <taxon>Streptophyta</taxon>
        <taxon>Embryophyta</taxon>
        <taxon>Tracheophyta</taxon>
        <taxon>Spermatophyta</taxon>
        <taxon>Magnoliopsida</taxon>
        <taxon>Liliopsida</taxon>
        <taxon>Asparagales</taxon>
        <taxon>Orchidaceae</taxon>
        <taxon>Orchidoideae</taxon>
        <taxon>Orchideae</taxon>
        <taxon>Orchidinae</taxon>
        <taxon>Platanthera</taxon>
    </lineage>
</organism>
<dbReference type="Gene3D" id="3.90.280.10">
    <property type="entry name" value="PEBP-like"/>
    <property type="match status" value="1"/>
</dbReference>
<dbReference type="SUPFAM" id="SSF49777">
    <property type="entry name" value="PEBP-like"/>
    <property type="match status" value="1"/>
</dbReference>
<evidence type="ECO:0000313" key="2">
    <source>
        <dbReference type="Proteomes" id="UP001412067"/>
    </source>
</evidence>
<keyword evidence="2" id="KW-1185">Reference proteome</keyword>